<keyword evidence="1" id="KW-1185">Reference proteome</keyword>
<sequence>MKKTNSTKINVQIINRSPVSCTEVKIRAEQPANCIKTVKATIAVKQNNSKKLPNNETPAPDLARKIFTI</sequence>
<proteinExistence type="predicted"/>
<dbReference type="WBParaSite" id="nRc.2.0.1.t41894-RA">
    <property type="protein sequence ID" value="nRc.2.0.1.t41894-RA"/>
    <property type="gene ID" value="nRc.2.0.1.g41894"/>
</dbReference>
<reference evidence="2" key="1">
    <citation type="submission" date="2022-11" db="UniProtKB">
        <authorList>
            <consortium name="WormBaseParasite"/>
        </authorList>
    </citation>
    <scope>IDENTIFICATION</scope>
</reference>
<accession>A0A915KSM5</accession>
<organism evidence="1 2">
    <name type="scientific">Romanomermis culicivorax</name>
    <name type="common">Nematode worm</name>
    <dbReference type="NCBI Taxonomy" id="13658"/>
    <lineage>
        <taxon>Eukaryota</taxon>
        <taxon>Metazoa</taxon>
        <taxon>Ecdysozoa</taxon>
        <taxon>Nematoda</taxon>
        <taxon>Enoplea</taxon>
        <taxon>Dorylaimia</taxon>
        <taxon>Mermithida</taxon>
        <taxon>Mermithoidea</taxon>
        <taxon>Mermithidae</taxon>
        <taxon>Romanomermis</taxon>
    </lineage>
</organism>
<evidence type="ECO:0000313" key="1">
    <source>
        <dbReference type="Proteomes" id="UP000887565"/>
    </source>
</evidence>
<dbReference type="AlphaFoldDB" id="A0A915KSM5"/>
<name>A0A915KSM5_ROMCU</name>
<dbReference type="Proteomes" id="UP000887565">
    <property type="component" value="Unplaced"/>
</dbReference>
<evidence type="ECO:0000313" key="2">
    <source>
        <dbReference type="WBParaSite" id="nRc.2.0.1.t41894-RA"/>
    </source>
</evidence>
<protein>
    <submittedName>
        <fullName evidence="2">Uncharacterized protein</fullName>
    </submittedName>
</protein>